<dbReference type="Proteomes" id="UP001642484">
    <property type="component" value="Unassembled WGS sequence"/>
</dbReference>
<keyword evidence="4" id="KW-1185">Reference proteome</keyword>
<proteinExistence type="predicted"/>
<evidence type="ECO:0000259" key="2">
    <source>
        <dbReference type="PROSITE" id="PS50053"/>
    </source>
</evidence>
<dbReference type="InterPro" id="IPR000626">
    <property type="entry name" value="Ubiquitin-like_dom"/>
</dbReference>
<evidence type="ECO:0000256" key="1">
    <source>
        <dbReference type="SAM" id="MobiDB-lite"/>
    </source>
</evidence>
<dbReference type="SMART" id="SM00248">
    <property type="entry name" value="ANK"/>
    <property type="match status" value="4"/>
</dbReference>
<feature type="region of interest" description="Disordered" evidence="1">
    <location>
        <begin position="132"/>
        <end position="190"/>
    </location>
</feature>
<dbReference type="InterPro" id="IPR002110">
    <property type="entry name" value="Ankyrin_rpt"/>
</dbReference>
<feature type="domain" description="Ubiquitin-like" evidence="2">
    <location>
        <begin position="1"/>
        <end position="52"/>
    </location>
</feature>
<dbReference type="InterPro" id="IPR029071">
    <property type="entry name" value="Ubiquitin-like_domsf"/>
</dbReference>
<dbReference type="SUPFAM" id="SSF48403">
    <property type="entry name" value="Ankyrin repeat"/>
    <property type="match status" value="1"/>
</dbReference>
<gene>
    <name evidence="3" type="ORF">CCMP2556_LOCUS1630</name>
</gene>
<dbReference type="Gene3D" id="1.25.40.20">
    <property type="entry name" value="Ankyrin repeat-containing domain"/>
    <property type="match status" value="1"/>
</dbReference>
<dbReference type="Pfam" id="PF00023">
    <property type="entry name" value="Ank"/>
    <property type="match status" value="1"/>
</dbReference>
<feature type="compositionally biased region" description="Basic and acidic residues" evidence="1">
    <location>
        <begin position="132"/>
        <end position="146"/>
    </location>
</feature>
<evidence type="ECO:0000313" key="3">
    <source>
        <dbReference type="EMBL" id="CAK8989353.1"/>
    </source>
</evidence>
<dbReference type="SUPFAM" id="SSF54236">
    <property type="entry name" value="Ubiquitin-like"/>
    <property type="match status" value="1"/>
</dbReference>
<protein>
    <recommendedName>
        <fullName evidence="2">Ubiquitin-like domain-containing protein</fullName>
    </recommendedName>
</protein>
<dbReference type="PROSITE" id="PS50053">
    <property type="entry name" value="UBIQUITIN_2"/>
    <property type="match status" value="1"/>
</dbReference>
<organism evidence="3 4">
    <name type="scientific">Durusdinium trenchii</name>
    <dbReference type="NCBI Taxonomy" id="1381693"/>
    <lineage>
        <taxon>Eukaryota</taxon>
        <taxon>Sar</taxon>
        <taxon>Alveolata</taxon>
        <taxon>Dinophyceae</taxon>
        <taxon>Suessiales</taxon>
        <taxon>Symbiodiniaceae</taxon>
        <taxon>Durusdinium</taxon>
    </lineage>
</organism>
<dbReference type="EMBL" id="CAXAMN010000547">
    <property type="protein sequence ID" value="CAK8989353.1"/>
    <property type="molecule type" value="Genomic_DNA"/>
</dbReference>
<evidence type="ECO:0000313" key="4">
    <source>
        <dbReference type="Proteomes" id="UP001642484"/>
    </source>
</evidence>
<dbReference type="InterPro" id="IPR036770">
    <property type="entry name" value="Ankyrin_rpt-contain_sf"/>
</dbReference>
<sequence>MKVNVMTLSGDCMATSFDQSDTMRDLALWIRTKMGIPVAVQHLVKDDTVFKDPSLPFRDAFHGAEEVSVTVLRRPYTAKEREELFTRLVRATVAGQATQIRELLKEGAPVNYERAGQDVSVCLEHWEELPDQVEAPKESVEPEASKEPTAFGLTGEDSDESLEELKSVVSGSASAISEDEPVKEEAPEEALPCGGLSPLLMALATGREELARDFRQIGAAEPDLVPKTPSLRAAVTQLNIADITRHLMAGADPDTQLQRGEGIRATESGTLLHACAANHKVPGIYEIAQLLIHKKANLDAGDSEGDTPLAHARYFNAPELFKLYSGSGASIAGPFYARWENHGVQALRHLIQVGLHHVDDDQ</sequence>
<name>A0ABP0HGK9_9DINO</name>
<reference evidence="3 4" key="1">
    <citation type="submission" date="2024-02" db="EMBL/GenBank/DDBJ databases">
        <authorList>
            <person name="Chen Y."/>
            <person name="Shah S."/>
            <person name="Dougan E. K."/>
            <person name="Thang M."/>
            <person name="Chan C."/>
        </authorList>
    </citation>
    <scope>NUCLEOTIDE SEQUENCE [LARGE SCALE GENOMIC DNA]</scope>
</reference>
<feature type="compositionally biased region" description="Acidic residues" evidence="1">
    <location>
        <begin position="177"/>
        <end position="188"/>
    </location>
</feature>
<comment type="caution">
    <text evidence="3">The sequence shown here is derived from an EMBL/GenBank/DDBJ whole genome shotgun (WGS) entry which is preliminary data.</text>
</comment>
<accession>A0ABP0HGK9</accession>